<dbReference type="PROSITE" id="PS52015">
    <property type="entry name" value="TONB_CTD"/>
    <property type="match status" value="1"/>
</dbReference>
<dbReference type="Proteomes" id="UP001501508">
    <property type="component" value="Unassembled WGS sequence"/>
</dbReference>
<dbReference type="SUPFAM" id="SSF56935">
    <property type="entry name" value="Porins"/>
    <property type="match status" value="1"/>
</dbReference>
<feature type="transmembrane region" description="Helical" evidence="11">
    <location>
        <begin position="98"/>
        <end position="121"/>
    </location>
</feature>
<feature type="domain" description="TonB C-terminal" evidence="12">
    <location>
        <begin position="476"/>
        <end position="572"/>
    </location>
</feature>
<keyword evidence="9 10" id="KW-0472">Membrane</keyword>
<gene>
    <name evidence="13" type="ORF">GCM10023091_11970</name>
</gene>
<keyword evidence="4" id="KW-1003">Cell membrane</keyword>
<keyword evidence="6 10" id="KW-0812">Transmembrane</keyword>
<protein>
    <recommendedName>
        <fullName evidence="12">TonB C-terminal domain-containing protein</fullName>
    </recommendedName>
</protein>
<comment type="subcellular location">
    <subcellularLocation>
        <location evidence="1">Cell inner membrane</location>
        <topology evidence="1">Single-pass membrane protein</topology>
        <orientation evidence="1">Periplasmic side</orientation>
    </subcellularLocation>
    <subcellularLocation>
        <location evidence="10">Cell outer membrane</location>
        <topology evidence="10">Multi-pass membrane protein</topology>
    </subcellularLocation>
</comment>
<evidence type="ECO:0000256" key="11">
    <source>
        <dbReference type="SAM" id="Phobius"/>
    </source>
</evidence>
<dbReference type="Pfam" id="PF05569">
    <property type="entry name" value="Peptidase_M56"/>
    <property type="match status" value="1"/>
</dbReference>
<keyword evidence="5" id="KW-0997">Cell inner membrane</keyword>
<evidence type="ECO:0000256" key="5">
    <source>
        <dbReference type="ARBA" id="ARBA00022519"/>
    </source>
</evidence>
<evidence type="ECO:0000256" key="4">
    <source>
        <dbReference type="ARBA" id="ARBA00022475"/>
    </source>
</evidence>
<dbReference type="PANTHER" id="PTHR33446">
    <property type="entry name" value="PROTEIN TONB-RELATED"/>
    <property type="match status" value="1"/>
</dbReference>
<dbReference type="Pfam" id="PF13715">
    <property type="entry name" value="CarbopepD_reg_2"/>
    <property type="match status" value="1"/>
</dbReference>
<evidence type="ECO:0000256" key="9">
    <source>
        <dbReference type="ARBA" id="ARBA00023136"/>
    </source>
</evidence>
<dbReference type="NCBIfam" id="TIGR01352">
    <property type="entry name" value="tonB_Cterm"/>
    <property type="match status" value="1"/>
</dbReference>
<keyword evidence="14" id="KW-1185">Reference proteome</keyword>
<feature type="transmembrane region" description="Helical" evidence="11">
    <location>
        <begin position="276"/>
        <end position="295"/>
    </location>
</feature>
<sequence>MSLLIHLVKSSLFLFLFYGFYWLLLRHTTFFHLNRAYLLLGILASFALPFIHLTEEIPSPPTESALTISELTAGANEPVLAGANTVTHTIPPSAAEPVLPLGTLLVAFYLLGFACFTYRLITNIAGVRRIRRNGKKIQLRGTQVIILPEGSETGSFSFGGSTYMDQRDFDRHFNKVFRHEQTHVRQFHTLDILLIEITRVLLWFNPVALLYKRTIQDVHEFLADAAAKDKQLYANFLVAYAISGSNTYPISQVLRRDSSLKRRIKMLFMKQDPKSAMLRYLLVLPLVAVLTVLTASRQYIYQNPGDETVAGRFAAAAPEVRAPAVTTSEPVHNNSLPVRSEVKPVTLSPSATADIQVTGQVFGSDDGEPLPGVSVLGKNTYRGTATNIEGRFSIAVNPENPVLVFTFVGYEPQTVRITEQRHIKVTLVANLNVLEKVIVTGYGRAPIDAVENTGKTVAVPREDKLLVVEQMPEFPGGNSALRQYLAKNIVYPSEAANANIQGQVLVSFTVNKLGFIRNPKITRGLGYGTDEEALKIVISMPRWQPGKQNGQPIDVQLTLPIEFRLNQAAERQGYAEPEKGANTGQNEGSPAVIRIVGNDSGSFGNTNVSPPVWLEKIKTEPSLSAWTALKKPLYLLNGKEIGGLENVDPAMISSISVLKNVAAAPYGEKGKNGVILITLKESK</sequence>
<dbReference type="InterPro" id="IPR006260">
    <property type="entry name" value="TonB/TolA_C"/>
</dbReference>
<keyword evidence="7" id="KW-0653">Protein transport</keyword>
<dbReference type="InterPro" id="IPR008969">
    <property type="entry name" value="CarboxyPept-like_regulatory"/>
</dbReference>
<feature type="transmembrane region" description="Helical" evidence="11">
    <location>
        <begin position="36"/>
        <end position="54"/>
    </location>
</feature>
<comment type="caution">
    <text evidence="13">The sequence shown here is derived from an EMBL/GenBank/DDBJ whole genome shotgun (WGS) entry which is preliminary data.</text>
</comment>
<dbReference type="RefSeq" id="WP_345027289.1">
    <property type="nucleotide sequence ID" value="NZ_BAABEY010000012.1"/>
</dbReference>
<evidence type="ECO:0000313" key="13">
    <source>
        <dbReference type="EMBL" id="GAA4435479.1"/>
    </source>
</evidence>
<evidence type="ECO:0000256" key="7">
    <source>
        <dbReference type="ARBA" id="ARBA00022927"/>
    </source>
</evidence>
<dbReference type="SUPFAM" id="SSF49464">
    <property type="entry name" value="Carboxypeptidase regulatory domain-like"/>
    <property type="match status" value="1"/>
</dbReference>
<name>A0ABP8LS80_9BACT</name>
<dbReference type="Gene3D" id="2.170.130.10">
    <property type="entry name" value="TonB-dependent receptor, plug domain"/>
    <property type="match status" value="1"/>
</dbReference>
<dbReference type="SUPFAM" id="SSF74653">
    <property type="entry name" value="TolA/TonB C-terminal domain"/>
    <property type="match status" value="1"/>
</dbReference>
<proteinExistence type="inferred from homology"/>
<dbReference type="PROSITE" id="PS52016">
    <property type="entry name" value="TONB_DEPENDENT_REC_3"/>
    <property type="match status" value="1"/>
</dbReference>
<dbReference type="InterPro" id="IPR051045">
    <property type="entry name" value="TonB-dependent_transducer"/>
</dbReference>
<comment type="similarity">
    <text evidence="2">Belongs to the TonB family.</text>
</comment>
<accession>A0ABP8LS80</accession>
<evidence type="ECO:0000256" key="6">
    <source>
        <dbReference type="ARBA" id="ARBA00022692"/>
    </source>
</evidence>
<evidence type="ECO:0000256" key="3">
    <source>
        <dbReference type="ARBA" id="ARBA00022448"/>
    </source>
</evidence>
<keyword evidence="10" id="KW-1134">Transmembrane beta strand</keyword>
<evidence type="ECO:0000256" key="8">
    <source>
        <dbReference type="ARBA" id="ARBA00022989"/>
    </source>
</evidence>
<evidence type="ECO:0000259" key="12">
    <source>
        <dbReference type="PROSITE" id="PS52015"/>
    </source>
</evidence>
<dbReference type="InterPro" id="IPR037066">
    <property type="entry name" value="Plug_dom_sf"/>
</dbReference>
<dbReference type="PANTHER" id="PTHR33446:SF2">
    <property type="entry name" value="PROTEIN TONB"/>
    <property type="match status" value="1"/>
</dbReference>
<dbReference type="EMBL" id="BAABEY010000012">
    <property type="protein sequence ID" value="GAA4435479.1"/>
    <property type="molecule type" value="Genomic_DNA"/>
</dbReference>
<keyword evidence="8 11" id="KW-1133">Transmembrane helix</keyword>
<evidence type="ECO:0000256" key="1">
    <source>
        <dbReference type="ARBA" id="ARBA00004383"/>
    </source>
</evidence>
<keyword evidence="3 10" id="KW-0813">Transport</keyword>
<dbReference type="CDD" id="cd07341">
    <property type="entry name" value="M56_BlaR1_MecR1_like"/>
    <property type="match status" value="1"/>
</dbReference>
<keyword evidence="10" id="KW-0998">Cell outer membrane</keyword>
<dbReference type="Gene3D" id="2.60.40.1120">
    <property type="entry name" value="Carboxypeptidase-like, regulatory domain"/>
    <property type="match status" value="1"/>
</dbReference>
<comment type="similarity">
    <text evidence="10">Belongs to the TonB-dependent receptor family.</text>
</comment>
<feature type="transmembrane region" description="Helical" evidence="11">
    <location>
        <begin position="6"/>
        <end position="24"/>
    </location>
</feature>
<dbReference type="Gene3D" id="3.30.1150.10">
    <property type="match status" value="1"/>
</dbReference>
<dbReference type="Pfam" id="PF03544">
    <property type="entry name" value="TonB_C"/>
    <property type="match status" value="1"/>
</dbReference>
<organism evidence="13 14">
    <name type="scientific">Ravibacter arvi</name>
    <dbReference type="NCBI Taxonomy" id="2051041"/>
    <lineage>
        <taxon>Bacteria</taxon>
        <taxon>Pseudomonadati</taxon>
        <taxon>Bacteroidota</taxon>
        <taxon>Cytophagia</taxon>
        <taxon>Cytophagales</taxon>
        <taxon>Spirosomataceae</taxon>
        <taxon>Ravibacter</taxon>
    </lineage>
</organism>
<dbReference type="InterPro" id="IPR037682">
    <property type="entry name" value="TonB_C"/>
</dbReference>
<dbReference type="InterPro" id="IPR008756">
    <property type="entry name" value="Peptidase_M56"/>
</dbReference>
<reference evidence="14" key="1">
    <citation type="journal article" date="2019" name="Int. J. Syst. Evol. Microbiol.">
        <title>The Global Catalogue of Microorganisms (GCM) 10K type strain sequencing project: providing services to taxonomists for standard genome sequencing and annotation.</title>
        <authorList>
            <consortium name="The Broad Institute Genomics Platform"/>
            <consortium name="The Broad Institute Genome Sequencing Center for Infectious Disease"/>
            <person name="Wu L."/>
            <person name="Ma J."/>
        </authorList>
    </citation>
    <scope>NUCLEOTIDE SEQUENCE [LARGE SCALE GENOMIC DNA]</scope>
    <source>
        <strain evidence="14">JCM 31920</strain>
    </source>
</reference>
<evidence type="ECO:0000256" key="10">
    <source>
        <dbReference type="PROSITE-ProRule" id="PRU01360"/>
    </source>
</evidence>
<evidence type="ECO:0000313" key="14">
    <source>
        <dbReference type="Proteomes" id="UP001501508"/>
    </source>
</evidence>
<evidence type="ECO:0000256" key="2">
    <source>
        <dbReference type="ARBA" id="ARBA00006555"/>
    </source>
</evidence>
<dbReference type="InterPro" id="IPR039426">
    <property type="entry name" value="TonB-dep_rcpt-like"/>
</dbReference>